<keyword evidence="3" id="KW-1185">Reference proteome</keyword>
<dbReference type="Proteomes" id="UP001280121">
    <property type="component" value="Unassembled WGS sequence"/>
</dbReference>
<reference evidence="2" key="1">
    <citation type="journal article" date="2023" name="Plant J.">
        <title>Genome sequences and population genomics provide insights into the demographic history, inbreeding, and mutation load of two 'living fossil' tree species of Dipteronia.</title>
        <authorList>
            <person name="Feng Y."/>
            <person name="Comes H.P."/>
            <person name="Chen J."/>
            <person name="Zhu S."/>
            <person name="Lu R."/>
            <person name="Zhang X."/>
            <person name="Li P."/>
            <person name="Qiu J."/>
            <person name="Olsen K.M."/>
            <person name="Qiu Y."/>
        </authorList>
    </citation>
    <scope>NUCLEOTIDE SEQUENCE</scope>
    <source>
        <strain evidence="2">KIB01</strain>
    </source>
</reference>
<feature type="compositionally biased region" description="Basic and acidic residues" evidence="1">
    <location>
        <begin position="84"/>
        <end position="100"/>
    </location>
</feature>
<evidence type="ECO:0000313" key="2">
    <source>
        <dbReference type="EMBL" id="KAK2638036.1"/>
    </source>
</evidence>
<name>A0AAD9TL44_9ROSI</name>
<evidence type="ECO:0000313" key="3">
    <source>
        <dbReference type="Proteomes" id="UP001280121"/>
    </source>
</evidence>
<protein>
    <submittedName>
        <fullName evidence="2">Uncharacterized protein</fullName>
    </submittedName>
</protein>
<dbReference type="AlphaFoldDB" id="A0AAD9TL44"/>
<accession>A0AAD9TL44</accession>
<comment type="caution">
    <text evidence="2">The sequence shown here is derived from an EMBL/GenBank/DDBJ whole genome shotgun (WGS) entry which is preliminary data.</text>
</comment>
<proteinExistence type="predicted"/>
<organism evidence="2 3">
    <name type="scientific">Dipteronia dyeriana</name>
    <dbReference type="NCBI Taxonomy" id="168575"/>
    <lineage>
        <taxon>Eukaryota</taxon>
        <taxon>Viridiplantae</taxon>
        <taxon>Streptophyta</taxon>
        <taxon>Embryophyta</taxon>
        <taxon>Tracheophyta</taxon>
        <taxon>Spermatophyta</taxon>
        <taxon>Magnoliopsida</taxon>
        <taxon>eudicotyledons</taxon>
        <taxon>Gunneridae</taxon>
        <taxon>Pentapetalae</taxon>
        <taxon>rosids</taxon>
        <taxon>malvids</taxon>
        <taxon>Sapindales</taxon>
        <taxon>Sapindaceae</taxon>
        <taxon>Hippocastanoideae</taxon>
        <taxon>Acereae</taxon>
        <taxon>Dipteronia</taxon>
    </lineage>
</organism>
<dbReference type="EMBL" id="JANJYI010000008">
    <property type="protein sequence ID" value="KAK2638036.1"/>
    <property type="molecule type" value="Genomic_DNA"/>
</dbReference>
<feature type="region of interest" description="Disordered" evidence="1">
    <location>
        <begin position="84"/>
        <end position="118"/>
    </location>
</feature>
<sequence length="157" mass="17627">MPKELLSLSKLQVLKGIVTTDAKQGSFCTLTDLAGLKKLQKLSINVNNEAFLLENLSITLQNFEELLKLKVAWGRESLQAKLDKNSKEVRGEVRNKGNKGDRKRRPNKADDIENNKKPNGGLATAGIIKWSKTIIKRSTTFEQANQGFTYKLEKLDL</sequence>
<feature type="compositionally biased region" description="Basic and acidic residues" evidence="1">
    <location>
        <begin position="107"/>
        <end position="116"/>
    </location>
</feature>
<gene>
    <name evidence="2" type="ORF">Ddye_025831</name>
</gene>
<evidence type="ECO:0000256" key="1">
    <source>
        <dbReference type="SAM" id="MobiDB-lite"/>
    </source>
</evidence>